<reference evidence="2 3" key="1">
    <citation type="submission" date="2018-02" db="EMBL/GenBank/DDBJ databases">
        <authorList>
            <person name="Cohen D.B."/>
            <person name="Kent A.D."/>
        </authorList>
    </citation>
    <scope>NUCLEOTIDE SEQUENCE [LARGE SCALE GENOMIC DNA]</scope>
    <source>
        <strain evidence="2 3">ULC007</strain>
    </source>
</reference>
<reference evidence="2 3" key="2">
    <citation type="submission" date="2018-03" db="EMBL/GenBank/DDBJ databases">
        <title>The ancient ancestry and fast evolution of plastids.</title>
        <authorList>
            <person name="Moore K.R."/>
            <person name="Magnabosco C."/>
            <person name="Momper L."/>
            <person name="Gold D.A."/>
            <person name="Bosak T."/>
            <person name="Fournier G.P."/>
        </authorList>
    </citation>
    <scope>NUCLEOTIDE SEQUENCE [LARGE SCALE GENOMIC DNA]</scope>
    <source>
        <strain evidence="2 3">ULC007</strain>
    </source>
</reference>
<evidence type="ECO:0000256" key="1">
    <source>
        <dbReference type="SAM" id="Phobius"/>
    </source>
</evidence>
<organism evidence="2 3">
    <name type="scientific">Phormidesmis priestleyi ULC007</name>
    <dbReference type="NCBI Taxonomy" id="1920490"/>
    <lineage>
        <taxon>Bacteria</taxon>
        <taxon>Bacillati</taxon>
        <taxon>Cyanobacteriota</taxon>
        <taxon>Cyanophyceae</taxon>
        <taxon>Leptolyngbyales</taxon>
        <taxon>Leptolyngbyaceae</taxon>
        <taxon>Phormidesmis</taxon>
    </lineage>
</organism>
<name>A0A2T1DJH5_9CYAN</name>
<evidence type="ECO:0000313" key="2">
    <source>
        <dbReference type="EMBL" id="PSB20626.1"/>
    </source>
</evidence>
<sequence length="236" mass="27006">MEFWTVKYVLLNALNILHSNARWMSWNLFLAIVPLILSVLLFRRTQLGSSTVTVPPMPLAHRHRSWLWWLGVLTFVAFLPNAPYILTDVIHFIDEVRYADSIWLITLVLIPLYGAFIFAGFEAYVVSLINLGYYLKQRGLGRYILRTELAIHALSAVGIYLGRFLRFNSWDIVTRLDALAVTILDDVLAKRPLLTIAITFLLVSALYGPLKQINLAIAAYWKPRAKSLRSADSLRF</sequence>
<keyword evidence="1" id="KW-0812">Transmembrane</keyword>
<dbReference type="EMBL" id="PVWG01000005">
    <property type="protein sequence ID" value="PSB20626.1"/>
    <property type="molecule type" value="Genomic_DNA"/>
</dbReference>
<evidence type="ECO:0000313" key="3">
    <source>
        <dbReference type="Proteomes" id="UP000238634"/>
    </source>
</evidence>
<keyword evidence="1" id="KW-1133">Transmembrane helix</keyword>
<comment type="caution">
    <text evidence="2">The sequence shown here is derived from an EMBL/GenBank/DDBJ whole genome shotgun (WGS) entry which is preliminary data.</text>
</comment>
<feature type="transmembrane region" description="Helical" evidence="1">
    <location>
        <begin position="102"/>
        <end position="131"/>
    </location>
</feature>
<dbReference type="Proteomes" id="UP000238634">
    <property type="component" value="Unassembled WGS sequence"/>
</dbReference>
<keyword evidence="3" id="KW-1185">Reference proteome</keyword>
<dbReference type="RefSeq" id="WP_073070093.1">
    <property type="nucleotide sequence ID" value="NZ_MPPI01000005.1"/>
</dbReference>
<feature type="transmembrane region" description="Helical" evidence="1">
    <location>
        <begin position="193"/>
        <end position="221"/>
    </location>
</feature>
<dbReference type="Pfam" id="PF07099">
    <property type="entry name" value="DUF1361"/>
    <property type="match status" value="1"/>
</dbReference>
<dbReference type="OrthoDB" id="4540541at2"/>
<accession>A0A2T1DJH5</accession>
<dbReference type="AlphaFoldDB" id="A0A2T1DJH5"/>
<feature type="transmembrane region" description="Helical" evidence="1">
    <location>
        <begin position="66"/>
        <end position="86"/>
    </location>
</feature>
<feature type="transmembrane region" description="Helical" evidence="1">
    <location>
        <begin position="23"/>
        <end position="42"/>
    </location>
</feature>
<keyword evidence="1" id="KW-0472">Membrane</keyword>
<feature type="transmembrane region" description="Helical" evidence="1">
    <location>
        <begin position="143"/>
        <end position="161"/>
    </location>
</feature>
<gene>
    <name evidence="2" type="ORF">C7B65_06900</name>
</gene>
<protein>
    <submittedName>
        <fullName evidence="2">DUF1361 domain-containing protein</fullName>
    </submittedName>
</protein>
<proteinExistence type="predicted"/>
<dbReference type="InterPro" id="IPR009793">
    <property type="entry name" value="DUF1361"/>
</dbReference>
<dbReference type="STRING" id="1920490.GCA_001895925_02662"/>